<organism evidence="4 5">
    <name type="scientific">Coccomyxa subellipsoidea (strain C-169)</name>
    <name type="common">Green microalga</name>
    <dbReference type="NCBI Taxonomy" id="574566"/>
    <lineage>
        <taxon>Eukaryota</taxon>
        <taxon>Viridiplantae</taxon>
        <taxon>Chlorophyta</taxon>
        <taxon>core chlorophytes</taxon>
        <taxon>Trebouxiophyceae</taxon>
        <taxon>Trebouxiophyceae incertae sedis</taxon>
        <taxon>Coccomyxaceae</taxon>
        <taxon>Coccomyxa</taxon>
        <taxon>Coccomyxa subellipsoidea</taxon>
    </lineage>
</organism>
<name>I0YST6_COCSC</name>
<dbReference type="GO" id="GO:0007030">
    <property type="term" value="P:Golgi organization"/>
    <property type="evidence" value="ECO:0007669"/>
    <property type="project" value="UniProtKB-UniRule"/>
</dbReference>
<dbReference type="KEGG" id="csl:COCSUDRAFT_66895"/>
<dbReference type="GO" id="GO:1990745">
    <property type="term" value="C:EARP complex"/>
    <property type="evidence" value="ECO:0007669"/>
    <property type="project" value="TreeGrafter"/>
</dbReference>
<evidence type="ECO:0000313" key="4">
    <source>
        <dbReference type="EMBL" id="EIE21455.1"/>
    </source>
</evidence>
<dbReference type="EMBL" id="AGSI01000012">
    <property type="protein sequence ID" value="EIE21455.1"/>
    <property type="molecule type" value="Genomic_DNA"/>
</dbReference>
<dbReference type="Pfam" id="PF08700">
    <property type="entry name" value="VPS51_Exo84_N"/>
    <property type="match status" value="1"/>
</dbReference>
<dbReference type="GO" id="GO:0007041">
    <property type="term" value="P:lysosomal transport"/>
    <property type="evidence" value="ECO:0007669"/>
    <property type="project" value="TreeGrafter"/>
</dbReference>
<dbReference type="GO" id="GO:0005829">
    <property type="term" value="C:cytosol"/>
    <property type="evidence" value="ECO:0007669"/>
    <property type="project" value="GOC"/>
</dbReference>
<dbReference type="PANTHER" id="PTHR15954:SF4">
    <property type="entry name" value="VACUOLAR PROTEIN SORTING-ASSOCIATED PROTEIN 51 HOMOLOG"/>
    <property type="match status" value="1"/>
</dbReference>
<keyword evidence="2" id="KW-0333">Golgi apparatus</keyword>
<dbReference type="OrthoDB" id="203678at2759"/>
<feature type="region of interest" description="Disordered" evidence="3">
    <location>
        <begin position="26"/>
        <end position="55"/>
    </location>
</feature>
<comment type="subcellular location">
    <subcellularLocation>
        <location evidence="2">Golgi apparatus</location>
        <location evidence="2">trans-Golgi network</location>
    </subcellularLocation>
</comment>
<dbReference type="STRING" id="574566.I0YST6"/>
<dbReference type="PANTHER" id="PTHR15954">
    <property type="entry name" value="VACUOLAR PROTEIN SORTING-ASSOCIATED PROTEIN 51 HOMOLOG"/>
    <property type="match status" value="1"/>
</dbReference>
<proteinExistence type="inferred from homology"/>
<evidence type="ECO:0000256" key="1">
    <source>
        <dbReference type="ARBA" id="ARBA00006080"/>
    </source>
</evidence>
<comment type="caution">
    <text evidence="4">The sequence shown here is derived from an EMBL/GenBank/DDBJ whole genome shotgun (WGS) entry which is preliminary data.</text>
</comment>
<accession>I0YST6</accession>
<keyword evidence="5" id="KW-1185">Reference proteome</keyword>
<evidence type="ECO:0000313" key="5">
    <source>
        <dbReference type="Proteomes" id="UP000007264"/>
    </source>
</evidence>
<keyword evidence="2" id="KW-0445">Lipid transport</keyword>
<keyword evidence="2" id="KW-0813">Transport</keyword>
<comment type="similarity">
    <text evidence="1 2">Belongs to the VPS51 family.</text>
</comment>
<reference evidence="4 5" key="1">
    <citation type="journal article" date="2012" name="Genome Biol.">
        <title>The genome of the polar eukaryotic microalga coccomyxa subellipsoidea reveals traits of cold adaptation.</title>
        <authorList>
            <person name="Blanc G."/>
            <person name="Agarkova I."/>
            <person name="Grimwood J."/>
            <person name="Kuo A."/>
            <person name="Brueggeman A."/>
            <person name="Dunigan D."/>
            <person name="Gurnon J."/>
            <person name="Ladunga I."/>
            <person name="Lindquist E."/>
            <person name="Lucas S."/>
            <person name="Pangilinan J."/>
            <person name="Proschold T."/>
            <person name="Salamov A."/>
            <person name="Schmutz J."/>
            <person name="Weeks D."/>
            <person name="Yamada T."/>
            <person name="Claverie J.M."/>
            <person name="Grigoriev I."/>
            <person name="Van Etten J."/>
            <person name="Lomsadze A."/>
            <person name="Borodovsky M."/>
        </authorList>
    </citation>
    <scope>NUCLEOTIDE SEQUENCE [LARGE SCALE GENOMIC DNA]</scope>
    <source>
        <strain evidence="4 5">C-169</strain>
    </source>
</reference>
<protein>
    <recommendedName>
        <fullName evidence="2">Vacuolar protein sorting-associated protein 51 homolog</fullName>
    </recommendedName>
</protein>
<dbReference type="AlphaFoldDB" id="I0YST6"/>
<dbReference type="eggNOG" id="KOG2346">
    <property type="taxonomic scope" value="Eukaryota"/>
</dbReference>
<sequence>MAAIEQAANVDEKTRRVRSLLSSYYGAEGAPSQGGSPRSEQSDTPSTRSASRLGGGRALAGLDSAAFDTDRYLQSLLRTTRLDALLAKHTEMSSEIKNLDSDMQMLVYENYNRFISATDTIRTMKSNVDGMDSSMQELEKVTESVAERSEAVNSKLQLRRDQIEELSQVKNLLTKLQAVFDLPRRLRTALDRGALEIAADAYADAAPLLKRYGHKGAFRKVAVEASACAKELTGTLKQRMLHHKEEAAECIQMLRKLGEPVESLQEDFLACMKLRMANILVEAEAVVAAMAVQNGLRRQSGAAAEVAHADAWGLEPGKTPNVTRFAVELDQRFLTELTHTTATRERFMEYIAVMKKALRDAAEASAAHSAGIQLLDASSNGAAQAHPPPGKLPKQSLYPSEDWGATVLAEALYTASNDVARVQSLLPELSPADRGTEVVEGVLRHHIGACFAALERRVLDLLHEVLPRLKSFEAAKKKPMPGSQQTHPLVEAFEGIAQILLAGTDSVLQAMEMYTKRAWVLRAWQDVFVDLVQGQLQQLFLSLLSRFWSLSGLGSEGLQGQPGLAPPSAGGAWDVFARPPSPEAEARPPEAGVLLLLARVCSFMESNALVHVMETLAATFPGQGGGSGSGQPPAFVAGEVARRLHMAMRALVDGYVEAHGRRLSAAVRAAADAADPADQREPRAPQAVCGQMLQALAAARDEAALLIDDSAAAQPSGRGEEWYSSAAAGSREGMERNVARLFQERGPIFGQIDLMQASVLAGITRIGIKSFVESVRLQTLNRQGLQQLQVDVHFLRPQLRRYAQGPEGAVVSHLLDEVVAAAVERSLEPILLDGHILDRLASATPAQ</sequence>
<comment type="subunit">
    <text evidence="2">Component of the Golgi-associated retrograde protein (GARP) complex.</text>
</comment>
<dbReference type="RefSeq" id="XP_005645999.1">
    <property type="nucleotide sequence ID" value="XM_005645942.1"/>
</dbReference>
<evidence type="ECO:0000256" key="2">
    <source>
        <dbReference type="RuleBase" id="RU368010"/>
    </source>
</evidence>
<comment type="function">
    <text evidence="2">Acts as component of the GARP complex that is involved in retrograde transport from early and late endosomes to the trans-Golgi network (TGN).</text>
</comment>
<gene>
    <name evidence="4" type="ORF">COCSUDRAFT_66895</name>
</gene>
<dbReference type="GO" id="GO:0016020">
    <property type="term" value="C:membrane"/>
    <property type="evidence" value="ECO:0007669"/>
    <property type="project" value="TreeGrafter"/>
</dbReference>
<keyword evidence="2" id="KW-0653">Protein transport</keyword>
<dbReference type="GO" id="GO:0048193">
    <property type="term" value="P:Golgi vesicle transport"/>
    <property type="evidence" value="ECO:0007669"/>
    <property type="project" value="TreeGrafter"/>
</dbReference>
<dbReference type="GO" id="GO:0042147">
    <property type="term" value="P:retrograde transport, endosome to Golgi"/>
    <property type="evidence" value="ECO:0007669"/>
    <property type="project" value="UniProtKB-UniRule"/>
</dbReference>
<dbReference type="InterPro" id="IPR014812">
    <property type="entry name" value="Vps51"/>
</dbReference>
<dbReference type="GO" id="GO:0006869">
    <property type="term" value="P:lipid transport"/>
    <property type="evidence" value="ECO:0007669"/>
    <property type="project" value="UniProtKB-UniRule"/>
</dbReference>
<evidence type="ECO:0000256" key="3">
    <source>
        <dbReference type="SAM" id="MobiDB-lite"/>
    </source>
</evidence>
<dbReference type="GO" id="GO:0015031">
    <property type="term" value="P:protein transport"/>
    <property type="evidence" value="ECO:0007669"/>
    <property type="project" value="UniProtKB-UniRule"/>
</dbReference>
<dbReference type="GeneID" id="17039439"/>
<dbReference type="Proteomes" id="UP000007264">
    <property type="component" value="Unassembled WGS sequence"/>
</dbReference>
<feature type="compositionally biased region" description="Polar residues" evidence="3">
    <location>
        <begin position="33"/>
        <end position="47"/>
    </location>
</feature>
<dbReference type="GO" id="GO:0032456">
    <property type="term" value="P:endocytic recycling"/>
    <property type="evidence" value="ECO:0007669"/>
    <property type="project" value="TreeGrafter"/>
</dbReference>
<dbReference type="GO" id="GO:0000938">
    <property type="term" value="C:GARP complex"/>
    <property type="evidence" value="ECO:0007669"/>
    <property type="project" value="UniProtKB-UniRule"/>
</dbReference>